<feature type="transmembrane region" description="Helical" evidence="1">
    <location>
        <begin position="177"/>
        <end position="196"/>
    </location>
</feature>
<proteinExistence type="predicted"/>
<dbReference type="AlphaFoldDB" id="A0A1G4KKA6"/>
<sequence length="276" mass="31634">MVQNYLPFRSQTMKAMAMLSAAPLLINCIAVLYQRRYNRLHKSIHGLSYDLYVLSFISYLFATYCGVNYLFSALVRKQLIQRFPVFFPQDNPEIPVSKSILLTDILNLVCSVVVLKQLMRYRYTKHEYQSVSFMCISVVVVCATFCVFTYACASLNLPLKDSGRFGVFYLEHINYSWVIGTFLSGFRLVPQIMLNYMGTSTQGVSSKFIILSIASVVLQLTVGLITRNQPHYRMPLNGKPLYEPALHLVFLIFILYQAQYVYRRRTGRLAKALSAA</sequence>
<dbReference type="GO" id="GO:0005774">
    <property type="term" value="C:vacuolar membrane"/>
    <property type="evidence" value="ECO:0007669"/>
    <property type="project" value="TreeGrafter"/>
</dbReference>
<dbReference type="GO" id="GO:0015184">
    <property type="term" value="F:L-cystine transmembrane transporter activity"/>
    <property type="evidence" value="ECO:0007669"/>
    <property type="project" value="TreeGrafter"/>
</dbReference>
<dbReference type="Gene3D" id="1.20.1280.290">
    <property type="match status" value="1"/>
</dbReference>
<feature type="transmembrane region" description="Helical" evidence="1">
    <location>
        <begin position="95"/>
        <end position="119"/>
    </location>
</feature>
<evidence type="ECO:0000313" key="3">
    <source>
        <dbReference type="Proteomes" id="UP000189911"/>
    </source>
</evidence>
<gene>
    <name evidence="2" type="ORF">LANO_0G14576G</name>
</gene>
<keyword evidence="1" id="KW-0472">Membrane</keyword>
<dbReference type="InterPro" id="IPR005282">
    <property type="entry name" value="LC_transporter"/>
</dbReference>
<reference evidence="3" key="1">
    <citation type="submission" date="2016-03" db="EMBL/GenBank/DDBJ databases">
        <authorList>
            <person name="Devillers Hugo."/>
        </authorList>
    </citation>
    <scope>NUCLEOTIDE SEQUENCE [LARGE SCALE GENOMIC DNA]</scope>
</reference>
<protein>
    <submittedName>
        <fullName evidence="2">LANO_0G14576g1_1</fullName>
    </submittedName>
</protein>
<feature type="transmembrane region" description="Helical" evidence="1">
    <location>
        <begin position="208"/>
        <end position="225"/>
    </location>
</feature>
<organism evidence="2 3">
    <name type="scientific">Lachancea nothofagi CBS 11611</name>
    <dbReference type="NCBI Taxonomy" id="1266666"/>
    <lineage>
        <taxon>Eukaryota</taxon>
        <taxon>Fungi</taxon>
        <taxon>Dikarya</taxon>
        <taxon>Ascomycota</taxon>
        <taxon>Saccharomycotina</taxon>
        <taxon>Saccharomycetes</taxon>
        <taxon>Saccharomycetales</taxon>
        <taxon>Saccharomycetaceae</taxon>
        <taxon>Lachancea</taxon>
    </lineage>
</organism>
<keyword evidence="1" id="KW-1133">Transmembrane helix</keyword>
<dbReference type="OrthoDB" id="75720at2759"/>
<dbReference type="PANTHER" id="PTHR13131">
    <property type="entry name" value="CYSTINOSIN"/>
    <property type="match status" value="1"/>
</dbReference>
<feature type="transmembrane region" description="Helical" evidence="1">
    <location>
        <begin position="245"/>
        <end position="262"/>
    </location>
</feature>
<evidence type="ECO:0000256" key="1">
    <source>
        <dbReference type="SAM" id="Phobius"/>
    </source>
</evidence>
<evidence type="ECO:0000313" key="2">
    <source>
        <dbReference type="EMBL" id="SCV04931.1"/>
    </source>
</evidence>
<dbReference type="PANTHER" id="PTHR13131:SF5">
    <property type="entry name" value="CYSTINOSIN"/>
    <property type="match status" value="1"/>
</dbReference>
<feature type="transmembrane region" description="Helical" evidence="1">
    <location>
        <begin position="15"/>
        <end position="33"/>
    </location>
</feature>
<keyword evidence="1" id="KW-0812">Transmembrane</keyword>
<name>A0A1G4KKA6_9SACH</name>
<feature type="transmembrane region" description="Helical" evidence="1">
    <location>
        <begin position="53"/>
        <end position="75"/>
    </location>
</feature>
<dbReference type="EMBL" id="LT598453">
    <property type="protein sequence ID" value="SCV04931.1"/>
    <property type="molecule type" value="Genomic_DNA"/>
</dbReference>
<accession>A0A1G4KKA6</accession>
<keyword evidence="3" id="KW-1185">Reference proteome</keyword>
<feature type="transmembrane region" description="Helical" evidence="1">
    <location>
        <begin position="131"/>
        <end position="157"/>
    </location>
</feature>
<dbReference type="Proteomes" id="UP000189911">
    <property type="component" value="Chromosome G"/>
</dbReference>